<feature type="domain" description="Inositolphosphotransferase Aur1/Ipt1" evidence="6">
    <location>
        <begin position="114"/>
        <end position="289"/>
    </location>
</feature>
<proteinExistence type="predicted"/>
<feature type="transmembrane region" description="Helical" evidence="5">
    <location>
        <begin position="223"/>
        <end position="244"/>
    </location>
</feature>
<comment type="subcellular location">
    <subcellularLocation>
        <location evidence="1">Membrane</location>
        <topology evidence="1">Multi-pass membrane protein</topology>
    </subcellularLocation>
</comment>
<dbReference type="RefSeq" id="WP_044184831.1">
    <property type="nucleotide sequence ID" value="NZ_JMCB01000003.1"/>
</dbReference>
<dbReference type="GO" id="GO:0016020">
    <property type="term" value="C:membrane"/>
    <property type="evidence" value="ECO:0007669"/>
    <property type="project" value="UniProtKB-SubCell"/>
</dbReference>
<feature type="transmembrane region" description="Helical" evidence="5">
    <location>
        <begin position="20"/>
        <end position="39"/>
    </location>
</feature>
<comment type="caution">
    <text evidence="7">The sequence shown here is derived from an EMBL/GenBank/DDBJ whole genome shotgun (WGS) entry which is preliminary data.</text>
</comment>
<dbReference type="AlphaFoldDB" id="A0A085WR27"/>
<feature type="transmembrane region" description="Helical" evidence="5">
    <location>
        <begin position="251"/>
        <end position="271"/>
    </location>
</feature>
<sequence length="317" mass="34593">MSPWSHQSARLLARRRKVRFKPVDCVLIAACSVAALALVGPCRWAPGALRSAGGFAAFALGLVVLRMLQSWWPRVRPLRWVADFWLLPVAGLGHELLNPLVDAINPVLRDAQLATLEERLFGVQVSVVLSSAVPPWLQDVLMVCYYGHFAWAMVLGVTLYLHRKAAAFDEFLLAMGLFFTVGYAAYIAVPAIGPRLFLASAFPGPLQGVVVTSVLDSLMRTPVFIRDCFPSGHTGVTLLVLFYALRFSRRVFWTMLLPGIGLIVATVAGRFHYAVDLVAVLPVVLLVAAAARALSPAKGSRSYSSERSLPMGAIVRR</sequence>
<feature type="transmembrane region" description="Helical" evidence="5">
    <location>
        <begin position="277"/>
        <end position="295"/>
    </location>
</feature>
<evidence type="ECO:0000256" key="1">
    <source>
        <dbReference type="ARBA" id="ARBA00004141"/>
    </source>
</evidence>
<dbReference type="OrthoDB" id="9775789at2"/>
<evidence type="ECO:0000256" key="2">
    <source>
        <dbReference type="ARBA" id="ARBA00022692"/>
    </source>
</evidence>
<protein>
    <recommendedName>
        <fullName evidence="6">Inositolphosphotransferase Aur1/Ipt1 domain-containing protein</fullName>
    </recommendedName>
</protein>
<feature type="transmembrane region" description="Helical" evidence="5">
    <location>
        <begin position="140"/>
        <end position="161"/>
    </location>
</feature>
<feature type="transmembrane region" description="Helical" evidence="5">
    <location>
        <begin position="173"/>
        <end position="193"/>
    </location>
</feature>
<evidence type="ECO:0000256" key="4">
    <source>
        <dbReference type="ARBA" id="ARBA00023136"/>
    </source>
</evidence>
<evidence type="ECO:0000259" key="6">
    <source>
        <dbReference type="Pfam" id="PF14378"/>
    </source>
</evidence>
<accession>A0A085WR27</accession>
<dbReference type="PANTHER" id="PTHR31310">
    <property type="match status" value="1"/>
</dbReference>
<dbReference type="PANTHER" id="PTHR31310:SF7">
    <property type="entry name" value="PA-PHOSPHATASE RELATED-FAMILY PROTEIN DDB_G0268928"/>
    <property type="match status" value="1"/>
</dbReference>
<dbReference type="InterPro" id="IPR052185">
    <property type="entry name" value="IPC_Synthase-Related"/>
</dbReference>
<gene>
    <name evidence="7" type="ORF">DB31_5182</name>
</gene>
<dbReference type="InterPro" id="IPR026841">
    <property type="entry name" value="Aur1/Ipt1"/>
</dbReference>
<evidence type="ECO:0000313" key="7">
    <source>
        <dbReference type="EMBL" id="KFE70140.1"/>
    </source>
</evidence>
<keyword evidence="3 5" id="KW-1133">Transmembrane helix</keyword>
<dbReference type="Proteomes" id="UP000028725">
    <property type="component" value="Unassembled WGS sequence"/>
</dbReference>
<evidence type="ECO:0000256" key="5">
    <source>
        <dbReference type="SAM" id="Phobius"/>
    </source>
</evidence>
<dbReference type="EMBL" id="JMCB01000003">
    <property type="protein sequence ID" value="KFE70140.1"/>
    <property type="molecule type" value="Genomic_DNA"/>
</dbReference>
<keyword evidence="8" id="KW-1185">Reference proteome</keyword>
<reference evidence="7 8" key="1">
    <citation type="submission" date="2014-04" db="EMBL/GenBank/DDBJ databases">
        <title>Genome assembly of Hyalangium minutum DSM 14724.</title>
        <authorList>
            <person name="Sharma G."/>
            <person name="Subramanian S."/>
        </authorList>
    </citation>
    <scope>NUCLEOTIDE SEQUENCE [LARGE SCALE GENOMIC DNA]</scope>
    <source>
        <strain evidence="7 8">DSM 14724</strain>
    </source>
</reference>
<keyword evidence="2 5" id="KW-0812">Transmembrane</keyword>
<organism evidence="7 8">
    <name type="scientific">Hyalangium minutum</name>
    <dbReference type="NCBI Taxonomy" id="394096"/>
    <lineage>
        <taxon>Bacteria</taxon>
        <taxon>Pseudomonadati</taxon>
        <taxon>Myxococcota</taxon>
        <taxon>Myxococcia</taxon>
        <taxon>Myxococcales</taxon>
        <taxon>Cystobacterineae</taxon>
        <taxon>Archangiaceae</taxon>
        <taxon>Hyalangium</taxon>
    </lineage>
</organism>
<keyword evidence="4 5" id="KW-0472">Membrane</keyword>
<evidence type="ECO:0000313" key="8">
    <source>
        <dbReference type="Proteomes" id="UP000028725"/>
    </source>
</evidence>
<dbReference type="STRING" id="394096.DB31_5182"/>
<dbReference type="Pfam" id="PF14378">
    <property type="entry name" value="PAP2_3"/>
    <property type="match status" value="1"/>
</dbReference>
<evidence type="ECO:0000256" key="3">
    <source>
        <dbReference type="ARBA" id="ARBA00022989"/>
    </source>
</evidence>
<name>A0A085WR27_9BACT</name>